<dbReference type="AlphaFoldDB" id="A0A849P4X3"/>
<keyword evidence="8" id="KW-1185">Reference proteome</keyword>
<evidence type="ECO:0000313" key="7">
    <source>
        <dbReference type="EMBL" id="NOL52136.1"/>
    </source>
</evidence>
<protein>
    <submittedName>
        <fullName evidence="7">Cytochrome c oxidase assembly protein</fullName>
    </submittedName>
</protein>
<evidence type="ECO:0000256" key="3">
    <source>
        <dbReference type="ARBA" id="ARBA00022692"/>
    </source>
</evidence>
<keyword evidence="4 6" id="KW-1133">Transmembrane helix</keyword>
<keyword evidence="2" id="KW-1003">Cell membrane</keyword>
<organism evidence="7 8">
    <name type="scientific">Pelistega suis</name>
    <dbReference type="NCBI Taxonomy" id="1631957"/>
    <lineage>
        <taxon>Bacteria</taxon>
        <taxon>Pseudomonadati</taxon>
        <taxon>Pseudomonadota</taxon>
        <taxon>Betaproteobacteria</taxon>
        <taxon>Burkholderiales</taxon>
        <taxon>Alcaligenaceae</taxon>
        <taxon>Pelistega</taxon>
    </lineage>
</organism>
<accession>A0A849P4X3</accession>
<keyword evidence="3 6" id="KW-0812">Transmembrane</keyword>
<evidence type="ECO:0000256" key="4">
    <source>
        <dbReference type="ARBA" id="ARBA00022989"/>
    </source>
</evidence>
<dbReference type="Pfam" id="PF09678">
    <property type="entry name" value="Caa3_CtaG"/>
    <property type="match status" value="1"/>
</dbReference>
<feature type="transmembrane region" description="Helical" evidence="6">
    <location>
        <begin position="196"/>
        <end position="220"/>
    </location>
</feature>
<sequence>MNLTLAQWLSPWEFSPTLIICFVFSAYLFIKGAIARPIRVVRHILFWSGWVMLYLAMHTHVDYFAERVFFIHRAQHVFLHHLAPLLVMAAYPGQVMRAGMPMWMRIRLKQFRETGLGRLLEGICTNKYFIPFMFVFLVLVWLIPTVQFYSMLDVHLYRLMNWSVVVSGFLYWNLILDRRPSPPAAMSPVGRIISPILTMAPQIAAGIYIAFASTDLYPLFDLCGRAVPITALEDQGYGGVIMWVPAAAVESFGIIVALLTWMRLSAKGRLHQSFKKTI</sequence>
<dbReference type="GO" id="GO:0005886">
    <property type="term" value="C:plasma membrane"/>
    <property type="evidence" value="ECO:0007669"/>
    <property type="project" value="UniProtKB-SubCell"/>
</dbReference>
<evidence type="ECO:0000256" key="5">
    <source>
        <dbReference type="ARBA" id="ARBA00023136"/>
    </source>
</evidence>
<proteinExistence type="predicted"/>
<dbReference type="RefSeq" id="WP_171680828.1">
    <property type="nucleotide sequence ID" value="NZ_JABGBN010000006.1"/>
</dbReference>
<gene>
    <name evidence="7" type="ORF">HKX39_08165</name>
</gene>
<evidence type="ECO:0000256" key="2">
    <source>
        <dbReference type="ARBA" id="ARBA00022475"/>
    </source>
</evidence>
<keyword evidence="5 6" id="KW-0472">Membrane</keyword>
<feature type="transmembrane region" description="Helical" evidence="6">
    <location>
        <begin position="240"/>
        <end position="261"/>
    </location>
</feature>
<feature type="transmembrane region" description="Helical" evidence="6">
    <location>
        <begin position="12"/>
        <end position="30"/>
    </location>
</feature>
<comment type="caution">
    <text evidence="7">The sequence shown here is derived from an EMBL/GenBank/DDBJ whole genome shotgun (WGS) entry which is preliminary data.</text>
</comment>
<name>A0A849P4X3_9BURK</name>
<comment type="subcellular location">
    <subcellularLocation>
        <location evidence="1">Cell membrane</location>
        <topology evidence="1">Multi-pass membrane protein</topology>
    </subcellularLocation>
</comment>
<feature type="transmembrane region" description="Helical" evidence="6">
    <location>
        <begin position="128"/>
        <end position="149"/>
    </location>
</feature>
<dbReference type="Proteomes" id="UP000537862">
    <property type="component" value="Unassembled WGS sequence"/>
</dbReference>
<reference evidence="7 8" key="1">
    <citation type="submission" date="2020-05" db="EMBL/GenBank/DDBJ databases">
        <authorList>
            <person name="Niu N."/>
        </authorList>
    </citation>
    <scope>NUCLEOTIDE SEQUENCE [LARGE SCALE GENOMIC DNA]</scope>
    <source>
        <strain evidence="7 8">3340-03</strain>
    </source>
</reference>
<evidence type="ECO:0000313" key="8">
    <source>
        <dbReference type="Proteomes" id="UP000537862"/>
    </source>
</evidence>
<feature type="transmembrane region" description="Helical" evidence="6">
    <location>
        <begin position="77"/>
        <end position="99"/>
    </location>
</feature>
<evidence type="ECO:0000256" key="6">
    <source>
        <dbReference type="SAM" id="Phobius"/>
    </source>
</evidence>
<dbReference type="InterPro" id="IPR019108">
    <property type="entry name" value="Caa3_assmbl_CtaG-rel"/>
</dbReference>
<feature type="transmembrane region" description="Helical" evidence="6">
    <location>
        <begin position="40"/>
        <end position="57"/>
    </location>
</feature>
<feature type="transmembrane region" description="Helical" evidence="6">
    <location>
        <begin position="155"/>
        <end position="175"/>
    </location>
</feature>
<evidence type="ECO:0000256" key="1">
    <source>
        <dbReference type="ARBA" id="ARBA00004651"/>
    </source>
</evidence>
<dbReference type="EMBL" id="JABGBN010000006">
    <property type="protein sequence ID" value="NOL52136.1"/>
    <property type="molecule type" value="Genomic_DNA"/>
</dbReference>